<accession>D0EAC9</accession>
<dbReference type="CDD" id="cd06532">
    <property type="entry name" value="Glyco_transf_25"/>
    <property type="match status" value="1"/>
</dbReference>
<gene>
    <name evidence="2" type="primary">gatD</name>
</gene>
<sequence>MSSAFHYVISLASAVERRQHISEQFSQYDIPFQFFDAISPSPLLNQLVSQFFPSLADSSLTDGEKGCFISHLSLWHKCVEKNLPYIVVFEDDILLGKNADKFLIEDEWFFSRFNTNDVFIVRLETFLQKVYCQPSHIKSYYNRELLTLKSTHFGTAGYIISLGAAKFLLSLFNNMHIEEVAPIDELLFNKFLERKDFTVYQFSPALCIQELQLNKSDAVLLSQLELERSKCRIMTESRIGREKKKLKDKIIHVLTKPKRMLEKKRQRNEDIKNKKITMIIEFE</sequence>
<feature type="domain" description="Glycosyl transferase family 25" evidence="1">
    <location>
        <begin position="6"/>
        <end position="186"/>
    </location>
</feature>
<dbReference type="AlphaFoldDB" id="D0EAC9"/>
<keyword evidence="2" id="KW-0808">Transferase</keyword>
<proteinExistence type="predicted"/>
<dbReference type="RefSeq" id="WP_064972955.1">
    <property type="nucleotide sequence ID" value="NZ_CP097616.1"/>
</dbReference>
<organism evidence="2">
    <name type="scientific">Pasteurella multocida</name>
    <dbReference type="NCBI Taxonomy" id="747"/>
    <lineage>
        <taxon>Bacteria</taxon>
        <taxon>Pseudomonadati</taxon>
        <taxon>Pseudomonadota</taxon>
        <taxon>Gammaproteobacteria</taxon>
        <taxon>Pasteurellales</taxon>
        <taxon>Pasteurellaceae</taxon>
        <taxon>Pasteurella</taxon>
    </lineage>
</organism>
<protein>
    <submittedName>
        <fullName evidence="2">Beta-1,4 galactosyltransferase</fullName>
    </submittedName>
</protein>
<dbReference type="InterPro" id="IPR002654">
    <property type="entry name" value="Glyco_trans_25"/>
</dbReference>
<keyword evidence="2" id="KW-0328">Glycosyltransferase</keyword>
<reference evidence="2" key="1">
    <citation type="journal article" date="2009" name="J. Bacteriol.">
        <title>Structural and genetic basis for the serological differentiation of Pasteurella multocida Heddleston serotypes 2 and 5.</title>
        <authorList>
            <person name="St Michael F."/>
            <person name="Harper M."/>
            <person name="Parnas H."/>
            <person name="John M."/>
            <person name="Stupak J."/>
            <person name="Vinogradov E."/>
            <person name="Adler B."/>
            <person name="Boyce J.D."/>
            <person name="Cox A.D."/>
        </authorList>
    </citation>
    <scope>NUCLEOTIDE SEQUENCE</scope>
    <source>
        <strain evidence="2">P1702</strain>
    </source>
</reference>
<dbReference type="Pfam" id="PF01755">
    <property type="entry name" value="Glyco_transf_25"/>
    <property type="match status" value="1"/>
</dbReference>
<evidence type="ECO:0000313" key="2">
    <source>
        <dbReference type="EMBL" id="ACX35567.1"/>
    </source>
</evidence>
<name>D0EAC9_PASMD</name>
<dbReference type="CAZy" id="GT25">
    <property type="family name" value="Glycosyltransferase Family 25"/>
</dbReference>
<dbReference type="GO" id="GO:0016757">
    <property type="term" value="F:glycosyltransferase activity"/>
    <property type="evidence" value="ECO:0007669"/>
    <property type="project" value="UniProtKB-KW"/>
</dbReference>
<dbReference type="EMBL" id="GQ444330">
    <property type="protein sequence ID" value="ACX35567.1"/>
    <property type="molecule type" value="Genomic_DNA"/>
</dbReference>
<evidence type="ECO:0000259" key="1">
    <source>
        <dbReference type="Pfam" id="PF01755"/>
    </source>
</evidence>